<protein>
    <submittedName>
        <fullName evidence="9">Uncharacterized protein</fullName>
    </submittedName>
</protein>
<gene>
    <name evidence="9" type="ORF">PIB30_047711</name>
</gene>
<evidence type="ECO:0000256" key="2">
    <source>
        <dbReference type="ARBA" id="ARBA00008963"/>
    </source>
</evidence>
<evidence type="ECO:0000256" key="1">
    <source>
        <dbReference type="ARBA" id="ARBA00004271"/>
    </source>
</evidence>
<keyword evidence="5" id="KW-0372">Hormone</keyword>
<evidence type="ECO:0000256" key="6">
    <source>
        <dbReference type="ARBA" id="ARBA00022729"/>
    </source>
</evidence>
<comment type="similarity">
    <text evidence="2">Belongs to the C-terminally encoded plant signaling peptide (CEP) family.</text>
</comment>
<evidence type="ECO:0000256" key="3">
    <source>
        <dbReference type="ARBA" id="ARBA00022523"/>
    </source>
</evidence>
<proteinExistence type="inferred from homology"/>
<evidence type="ECO:0000256" key="5">
    <source>
        <dbReference type="ARBA" id="ARBA00022702"/>
    </source>
</evidence>
<organism evidence="9 10">
    <name type="scientific">Stylosanthes scabra</name>
    <dbReference type="NCBI Taxonomy" id="79078"/>
    <lineage>
        <taxon>Eukaryota</taxon>
        <taxon>Viridiplantae</taxon>
        <taxon>Streptophyta</taxon>
        <taxon>Embryophyta</taxon>
        <taxon>Tracheophyta</taxon>
        <taxon>Spermatophyta</taxon>
        <taxon>Magnoliopsida</taxon>
        <taxon>eudicotyledons</taxon>
        <taxon>Gunneridae</taxon>
        <taxon>Pentapetalae</taxon>
        <taxon>rosids</taxon>
        <taxon>fabids</taxon>
        <taxon>Fabales</taxon>
        <taxon>Fabaceae</taxon>
        <taxon>Papilionoideae</taxon>
        <taxon>50 kb inversion clade</taxon>
        <taxon>dalbergioids sensu lato</taxon>
        <taxon>Dalbergieae</taxon>
        <taxon>Pterocarpus clade</taxon>
        <taxon>Stylosanthes</taxon>
    </lineage>
</organism>
<evidence type="ECO:0000256" key="4">
    <source>
        <dbReference type="ARBA" id="ARBA00022525"/>
    </source>
</evidence>
<dbReference type="PANTHER" id="PTHR33348">
    <property type="entry name" value="PRECURSOR OF CEP5"/>
    <property type="match status" value="1"/>
</dbReference>
<dbReference type="EMBL" id="JASCZI010090928">
    <property type="protein sequence ID" value="MED6147848.1"/>
    <property type="molecule type" value="Genomic_DNA"/>
</dbReference>
<dbReference type="PANTHER" id="PTHR33348:SF39">
    <property type="entry name" value="PRECURSOR OF CEP5"/>
    <property type="match status" value="1"/>
</dbReference>
<accession>A0ABU6TIQ6</accession>
<sequence>MANNSKFVLMITSILLALTIFCGKFSALGRPIMMQSDENKEHVITNHENNINVNNEIASLDENVAPSRRHVIGSKNFGDGGDHQFGINDFRPTDPGHSPGAGHASPRFATAVDPTGEAPTP</sequence>
<feature type="region of interest" description="Disordered" evidence="8">
    <location>
        <begin position="72"/>
        <end position="121"/>
    </location>
</feature>
<name>A0ABU6TIQ6_9FABA</name>
<dbReference type="InterPro" id="IPR033250">
    <property type="entry name" value="CEP"/>
</dbReference>
<evidence type="ECO:0000313" key="9">
    <source>
        <dbReference type="EMBL" id="MED6147848.1"/>
    </source>
</evidence>
<evidence type="ECO:0000256" key="8">
    <source>
        <dbReference type="SAM" id="MobiDB-lite"/>
    </source>
</evidence>
<keyword evidence="3" id="KW-0052">Apoplast</keyword>
<keyword evidence="7" id="KW-0379">Hydroxylation</keyword>
<keyword evidence="10" id="KW-1185">Reference proteome</keyword>
<keyword evidence="4" id="KW-0964">Secreted</keyword>
<keyword evidence="6" id="KW-0732">Signal</keyword>
<evidence type="ECO:0000256" key="7">
    <source>
        <dbReference type="ARBA" id="ARBA00023278"/>
    </source>
</evidence>
<reference evidence="9 10" key="1">
    <citation type="journal article" date="2023" name="Plants (Basel)">
        <title>Bridging the Gap: Combining Genomics and Transcriptomics Approaches to Understand Stylosanthes scabra, an Orphan Legume from the Brazilian Caatinga.</title>
        <authorList>
            <person name="Ferreira-Neto J.R.C."/>
            <person name="da Silva M.D."/>
            <person name="Binneck E."/>
            <person name="de Melo N.F."/>
            <person name="da Silva R.H."/>
            <person name="de Melo A.L.T.M."/>
            <person name="Pandolfi V."/>
            <person name="Bustamante F.O."/>
            <person name="Brasileiro-Vidal A.C."/>
            <person name="Benko-Iseppon A.M."/>
        </authorList>
    </citation>
    <scope>NUCLEOTIDE SEQUENCE [LARGE SCALE GENOMIC DNA]</scope>
    <source>
        <tissue evidence="9">Leaves</tissue>
    </source>
</reference>
<evidence type="ECO:0000313" key="10">
    <source>
        <dbReference type="Proteomes" id="UP001341840"/>
    </source>
</evidence>
<dbReference type="Proteomes" id="UP001341840">
    <property type="component" value="Unassembled WGS sequence"/>
</dbReference>
<comment type="subcellular location">
    <subcellularLocation>
        <location evidence="1">Secreted</location>
        <location evidence="1">Extracellular space</location>
        <location evidence="1">Apoplast</location>
    </subcellularLocation>
</comment>
<comment type="caution">
    <text evidence="9">The sequence shown here is derived from an EMBL/GenBank/DDBJ whole genome shotgun (WGS) entry which is preliminary data.</text>
</comment>